<dbReference type="PANTHER" id="PTHR11692">
    <property type="entry name" value="BIFUNCTIONAL PURINE BIOSYNTHESIS PROTEIN PURH"/>
    <property type="match status" value="1"/>
</dbReference>
<keyword evidence="2" id="KW-1185">Reference proteome</keyword>
<dbReference type="EC" id="2.1.2.3" evidence="1"/>
<dbReference type="PANTHER" id="PTHR11692:SF0">
    <property type="entry name" value="BIFUNCTIONAL PURINE BIOSYNTHESIS PROTEIN ATIC"/>
    <property type="match status" value="1"/>
</dbReference>
<keyword evidence="1" id="KW-0808">Transferase</keyword>
<dbReference type="SMART" id="SM00798">
    <property type="entry name" value="AICARFT_IMPCHas"/>
    <property type="match status" value="1"/>
</dbReference>
<accession>A0ABY5S6B3</accession>
<evidence type="ECO:0000313" key="1">
    <source>
        <dbReference type="EMBL" id="UVI29454.1"/>
    </source>
</evidence>
<dbReference type="Pfam" id="PF01808">
    <property type="entry name" value="AICARFT_IMPCHas"/>
    <property type="match status" value="1"/>
</dbReference>
<reference evidence="1" key="1">
    <citation type="submission" date="2022-01" db="EMBL/GenBank/DDBJ databases">
        <title>Paenibacillus spongiae sp. nov., isolated from marine sponge.</title>
        <authorList>
            <person name="Li Z."/>
            <person name="Zhang M."/>
        </authorList>
    </citation>
    <scope>NUCLEOTIDE SEQUENCE</scope>
    <source>
        <strain evidence="1">PHS-Z3</strain>
    </source>
</reference>
<dbReference type="Gene3D" id="1.10.287.440">
    <property type="match status" value="1"/>
</dbReference>
<dbReference type="NCBIfam" id="NF005492">
    <property type="entry name" value="PRK07106.1"/>
    <property type="match status" value="1"/>
</dbReference>
<dbReference type="SUPFAM" id="SSF53927">
    <property type="entry name" value="Cytidine deaminase-like"/>
    <property type="match status" value="1"/>
</dbReference>
<proteinExistence type="predicted"/>
<evidence type="ECO:0000313" key="2">
    <source>
        <dbReference type="Proteomes" id="UP001057877"/>
    </source>
</evidence>
<organism evidence="1 2">
    <name type="scientific">Paenibacillus spongiae</name>
    <dbReference type="NCBI Taxonomy" id="2909671"/>
    <lineage>
        <taxon>Bacteria</taxon>
        <taxon>Bacillati</taxon>
        <taxon>Bacillota</taxon>
        <taxon>Bacilli</taxon>
        <taxon>Bacillales</taxon>
        <taxon>Paenibacillaceae</taxon>
        <taxon>Paenibacillus</taxon>
    </lineage>
</organism>
<protein>
    <submittedName>
        <fullName evidence="1">Phosphoribosylaminoimidazolecarboxamide formyltransferase</fullName>
        <ecNumber evidence="1">2.1.2.3</ecNumber>
    </submittedName>
</protein>
<dbReference type="Proteomes" id="UP001057877">
    <property type="component" value="Chromosome"/>
</dbReference>
<dbReference type="InterPro" id="IPR002695">
    <property type="entry name" value="PurH-like"/>
</dbReference>
<dbReference type="InterPro" id="IPR016193">
    <property type="entry name" value="Cytidine_deaminase-like"/>
</dbReference>
<dbReference type="EMBL" id="CP091430">
    <property type="protein sequence ID" value="UVI29454.1"/>
    <property type="molecule type" value="Genomic_DNA"/>
</dbReference>
<dbReference type="InterPro" id="IPR024050">
    <property type="entry name" value="AICAR_Tfase_insert_dom_sf"/>
</dbReference>
<gene>
    <name evidence="1" type="ORF">L1F29_29215</name>
</gene>
<sequence>MVESIHLRHGMNPHQLNATLFAVGKLPIRILNGQASYINLLDALNAFQLASELRRCIGQPAAASFKHVSPAGAAVYSPLGDALLQAYFVQGLELSPLAVAYARARGADRMSSFGDCAAFSDRVDISVANLLKKEVSDVIVAPGYDADALSLLKEKKSGGYLIIEIDPDYIPDPIERRTVFGITFEQERNKAAISEEHLQHIVTVQDRIPAASKRDLLIAMITLKYTQSNSVCFALDGQTIGIGAGQQSRIHCTRLAADKADNWRLRQHPAVQQMRFRTGLTRAEINNAIDGWINDHFTSNEEQQWRRHFHIVPDRLAEAEKQQWLAGLKGVSYASDAFLPFRDNIDRAAQSGVKYAVQTGSSTRDAEVIEAANEYGMVMAYSGIRLFHH</sequence>
<dbReference type="Gene3D" id="3.40.140.20">
    <property type="match status" value="2"/>
</dbReference>
<name>A0ABY5S6B3_9BACL</name>
<dbReference type="GO" id="GO:0004643">
    <property type="term" value="F:phosphoribosylaminoimidazolecarboxamide formyltransferase activity"/>
    <property type="evidence" value="ECO:0007669"/>
    <property type="project" value="UniProtKB-EC"/>
</dbReference>
<dbReference type="InterPro" id="IPR024051">
    <property type="entry name" value="AICAR_Tfase_dup_dom_sf"/>
</dbReference>